<dbReference type="InterPro" id="IPR001789">
    <property type="entry name" value="Sig_transdc_resp-reg_receiver"/>
</dbReference>
<dbReference type="GO" id="GO:0005829">
    <property type="term" value="C:cytosol"/>
    <property type="evidence" value="ECO:0007669"/>
    <property type="project" value="TreeGrafter"/>
</dbReference>
<dbReference type="Gene3D" id="1.10.10.10">
    <property type="entry name" value="Winged helix-like DNA-binding domain superfamily/Winged helix DNA-binding domain"/>
    <property type="match status" value="1"/>
</dbReference>
<dbReference type="InterPro" id="IPR036388">
    <property type="entry name" value="WH-like_DNA-bd_sf"/>
</dbReference>
<evidence type="ECO:0000313" key="8">
    <source>
        <dbReference type="EMBL" id="MPM14340.1"/>
    </source>
</evidence>
<dbReference type="InterPro" id="IPR039420">
    <property type="entry name" value="WalR-like"/>
</dbReference>
<organism evidence="8">
    <name type="scientific">bioreactor metagenome</name>
    <dbReference type="NCBI Taxonomy" id="1076179"/>
    <lineage>
        <taxon>unclassified sequences</taxon>
        <taxon>metagenomes</taxon>
        <taxon>ecological metagenomes</taxon>
    </lineage>
</organism>
<feature type="domain" description="Response regulatory" evidence="6">
    <location>
        <begin position="5"/>
        <end position="118"/>
    </location>
</feature>
<dbReference type="SMART" id="SM00862">
    <property type="entry name" value="Trans_reg_C"/>
    <property type="match status" value="1"/>
</dbReference>
<evidence type="ECO:0000259" key="7">
    <source>
        <dbReference type="PROSITE" id="PS51755"/>
    </source>
</evidence>
<evidence type="ECO:0000259" key="6">
    <source>
        <dbReference type="PROSITE" id="PS50110"/>
    </source>
</evidence>
<evidence type="ECO:0000256" key="5">
    <source>
        <dbReference type="ARBA" id="ARBA00023163"/>
    </source>
</evidence>
<dbReference type="CDD" id="cd17574">
    <property type="entry name" value="REC_OmpR"/>
    <property type="match status" value="1"/>
</dbReference>
<dbReference type="FunFam" id="1.10.10.10:FF:000018">
    <property type="entry name" value="DNA-binding response regulator ResD"/>
    <property type="match status" value="1"/>
</dbReference>
<gene>
    <name evidence="8" type="primary">walR_28</name>
    <name evidence="8" type="ORF">SDC9_60702</name>
</gene>
<evidence type="ECO:0000256" key="1">
    <source>
        <dbReference type="ARBA" id="ARBA00022553"/>
    </source>
</evidence>
<dbReference type="GO" id="GO:0032993">
    <property type="term" value="C:protein-DNA complex"/>
    <property type="evidence" value="ECO:0007669"/>
    <property type="project" value="TreeGrafter"/>
</dbReference>
<keyword evidence="5" id="KW-0804">Transcription</keyword>
<dbReference type="PANTHER" id="PTHR48111">
    <property type="entry name" value="REGULATOR OF RPOS"/>
    <property type="match status" value="1"/>
</dbReference>
<dbReference type="SMART" id="SM00448">
    <property type="entry name" value="REC"/>
    <property type="match status" value="1"/>
</dbReference>
<name>A0A644XDN2_9ZZZZ</name>
<dbReference type="CDD" id="cd00383">
    <property type="entry name" value="trans_reg_C"/>
    <property type="match status" value="1"/>
</dbReference>
<dbReference type="Gene3D" id="6.10.250.690">
    <property type="match status" value="1"/>
</dbReference>
<keyword evidence="1" id="KW-0597">Phosphoprotein</keyword>
<dbReference type="EMBL" id="VSSQ01002263">
    <property type="protein sequence ID" value="MPM14340.1"/>
    <property type="molecule type" value="Genomic_DNA"/>
</dbReference>
<reference evidence="8" key="1">
    <citation type="submission" date="2019-08" db="EMBL/GenBank/DDBJ databases">
        <authorList>
            <person name="Kucharzyk K."/>
            <person name="Murdoch R.W."/>
            <person name="Higgins S."/>
            <person name="Loffler F."/>
        </authorList>
    </citation>
    <scope>NUCLEOTIDE SEQUENCE</scope>
</reference>
<feature type="domain" description="OmpR/PhoB-type" evidence="7">
    <location>
        <begin position="127"/>
        <end position="224"/>
    </location>
</feature>
<proteinExistence type="predicted"/>
<dbReference type="GO" id="GO:0000156">
    <property type="term" value="F:phosphorelay response regulator activity"/>
    <property type="evidence" value="ECO:0007669"/>
    <property type="project" value="TreeGrafter"/>
</dbReference>
<dbReference type="GO" id="GO:0006355">
    <property type="term" value="P:regulation of DNA-templated transcription"/>
    <property type="evidence" value="ECO:0007669"/>
    <property type="project" value="InterPro"/>
</dbReference>
<accession>A0A644XDN2</accession>
<evidence type="ECO:0000256" key="4">
    <source>
        <dbReference type="ARBA" id="ARBA00023125"/>
    </source>
</evidence>
<keyword evidence="3" id="KW-0805">Transcription regulation</keyword>
<protein>
    <submittedName>
        <fullName evidence="8">Transcriptional regulatory protein WalR</fullName>
    </submittedName>
</protein>
<dbReference type="PROSITE" id="PS50110">
    <property type="entry name" value="RESPONSE_REGULATORY"/>
    <property type="match status" value="1"/>
</dbReference>
<dbReference type="InterPro" id="IPR011006">
    <property type="entry name" value="CheY-like_superfamily"/>
</dbReference>
<dbReference type="SUPFAM" id="SSF52172">
    <property type="entry name" value="CheY-like"/>
    <property type="match status" value="1"/>
</dbReference>
<dbReference type="Gene3D" id="3.40.50.2300">
    <property type="match status" value="1"/>
</dbReference>
<comment type="caution">
    <text evidence="8">The sequence shown here is derived from an EMBL/GenBank/DDBJ whole genome shotgun (WGS) entry which is preliminary data.</text>
</comment>
<dbReference type="GO" id="GO:0000976">
    <property type="term" value="F:transcription cis-regulatory region binding"/>
    <property type="evidence" value="ECO:0007669"/>
    <property type="project" value="TreeGrafter"/>
</dbReference>
<evidence type="ECO:0000256" key="3">
    <source>
        <dbReference type="ARBA" id="ARBA00023015"/>
    </source>
</evidence>
<dbReference type="Pfam" id="PF00072">
    <property type="entry name" value="Response_reg"/>
    <property type="match status" value="1"/>
</dbReference>
<sequence length="225" mass="25517">MENNTILVIDDDRNILAIIELYLKKAGFQVYTCADGISALAAFHETKPSLVVLDIMLPGRDGWAVLHDIRMESDTPVIMLTAKGDTGDRVQGLELGADDYISKPFDAKELIARIKAVLRRSTPAEPERTINLPGLTVSLENYAVTLDGRQLEMPPKEIELLYFLASHTGKVFTREQLLEQVWGFDFFGDSRTVDVHVKRIREKLGENHEWELRTVWGVGYKFEQK</sequence>
<keyword evidence="4" id="KW-0238">DNA-binding</keyword>
<dbReference type="AlphaFoldDB" id="A0A644XDN2"/>
<dbReference type="InterPro" id="IPR001867">
    <property type="entry name" value="OmpR/PhoB-type_DNA-bd"/>
</dbReference>
<keyword evidence="2" id="KW-0902">Two-component regulatory system</keyword>
<dbReference type="Pfam" id="PF00486">
    <property type="entry name" value="Trans_reg_C"/>
    <property type="match status" value="1"/>
</dbReference>
<evidence type="ECO:0000256" key="2">
    <source>
        <dbReference type="ARBA" id="ARBA00023012"/>
    </source>
</evidence>
<dbReference type="FunFam" id="3.40.50.2300:FF:000001">
    <property type="entry name" value="DNA-binding response regulator PhoB"/>
    <property type="match status" value="1"/>
</dbReference>
<dbReference type="PANTHER" id="PTHR48111:SF21">
    <property type="entry name" value="DNA-BINDING DUAL MASTER TRANSCRIPTIONAL REGULATOR RPAA"/>
    <property type="match status" value="1"/>
</dbReference>
<dbReference type="PROSITE" id="PS51755">
    <property type="entry name" value="OMPR_PHOB"/>
    <property type="match status" value="1"/>
</dbReference>